<keyword evidence="4" id="KW-0804">Transcription</keyword>
<dbReference type="InterPro" id="IPR005119">
    <property type="entry name" value="LysR_subst-bd"/>
</dbReference>
<sequence length="303" mass="35132">MDFKELQYVLAIAKNNSISKAAKELYISQPSLSKYLQNLERNLNIRLFDRMGNNFILTYAGERYIECAKDILRIKKNLDDEFFDIVNQKKGRLNIACSIVRSPYLIPQTIPKFKEIYPNVEVNFLEETESNELDRLVSNGEVDVAIFNYSKDNPMLQCELLKNEEITLVVSRDHPLAKEGKIIKGCNFPWIDIKKFKNDNFIVNYTDQKSGEMEKDIFDKLGIKPKVVLKTRSVECGIRLAACNFGVSFALETHFKYSDLENTPIYFSIGKPKITTKLFAVYRRKGYLPKYVQDYINIVKKVV</sequence>
<dbReference type="GO" id="GO:0003677">
    <property type="term" value="F:DNA binding"/>
    <property type="evidence" value="ECO:0007669"/>
    <property type="project" value="UniProtKB-KW"/>
</dbReference>
<dbReference type="Gene3D" id="1.10.10.10">
    <property type="entry name" value="Winged helix-like DNA-binding domain superfamily/Winged helix DNA-binding domain"/>
    <property type="match status" value="1"/>
</dbReference>
<name>A0A1S8LHN5_9CLOT</name>
<dbReference type="AlphaFoldDB" id="A0A1S8LHN5"/>
<accession>A0A1S8LHN5</accession>
<reference evidence="5 6" key="1">
    <citation type="submission" date="2022-04" db="EMBL/GenBank/DDBJ databases">
        <title>Genome sequence of C. roseum typestrain.</title>
        <authorList>
            <person name="Poehlein A."/>
            <person name="Schoch T."/>
            <person name="Duerre P."/>
            <person name="Daniel R."/>
        </authorList>
    </citation>
    <scope>NUCLEOTIDE SEQUENCE [LARGE SCALE GENOMIC DNA]</scope>
    <source>
        <strain evidence="5 6">DSM 7320</strain>
    </source>
</reference>
<dbReference type="Proteomes" id="UP000190951">
    <property type="component" value="Chromosome"/>
</dbReference>
<gene>
    <name evidence="5" type="primary">hdfR_2</name>
    <name evidence="5" type="ORF">CROST_016050</name>
</gene>
<dbReference type="GO" id="GO:0005829">
    <property type="term" value="C:cytosol"/>
    <property type="evidence" value="ECO:0007669"/>
    <property type="project" value="TreeGrafter"/>
</dbReference>
<protein>
    <submittedName>
        <fullName evidence="5">HTH-type transcriptional regulator HdfR</fullName>
    </submittedName>
</protein>
<evidence type="ECO:0000256" key="2">
    <source>
        <dbReference type="ARBA" id="ARBA00023015"/>
    </source>
</evidence>
<dbReference type="InterPro" id="IPR050950">
    <property type="entry name" value="HTH-type_LysR_regulators"/>
</dbReference>
<dbReference type="SUPFAM" id="SSF46785">
    <property type="entry name" value="Winged helix' DNA-binding domain"/>
    <property type="match status" value="1"/>
</dbReference>
<dbReference type="InterPro" id="IPR036388">
    <property type="entry name" value="WH-like_DNA-bd_sf"/>
</dbReference>
<dbReference type="EMBL" id="CP096983">
    <property type="protein sequence ID" value="URZ10890.1"/>
    <property type="molecule type" value="Genomic_DNA"/>
</dbReference>
<dbReference type="InterPro" id="IPR000847">
    <property type="entry name" value="LysR_HTH_N"/>
</dbReference>
<dbReference type="STRING" id="84029.CROST_20940"/>
<evidence type="ECO:0000313" key="5">
    <source>
        <dbReference type="EMBL" id="URZ10890.1"/>
    </source>
</evidence>
<keyword evidence="2" id="KW-0805">Transcription regulation</keyword>
<dbReference type="PROSITE" id="PS50931">
    <property type="entry name" value="HTH_LYSR"/>
    <property type="match status" value="1"/>
</dbReference>
<dbReference type="KEGG" id="crw:CROST_016050"/>
<evidence type="ECO:0000256" key="4">
    <source>
        <dbReference type="ARBA" id="ARBA00023163"/>
    </source>
</evidence>
<dbReference type="Pfam" id="PF03466">
    <property type="entry name" value="LysR_substrate"/>
    <property type="match status" value="1"/>
</dbReference>
<evidence type="ECO:0000313" key="6">
    <source>
        <dbReference type="Proteomes" id="UP000190951"/>
    </source>
</evidence>
<comment type="similarity">
    <text evidence="1">Belongs to the LysR transcriptional regulatory family.</text>
</comment>
<dbReference type="CDD" id="cd05466">
    <property type="entry name" value="PBP2_LTTR_substrate"/>
    <property type="match status" value="1"/>
</dbReference>
<proteinExistence type="inferred from homology"/>
<dbReference type="PANTHER" id="PTHR30419:SF28">
    <property type="entry name" value="HTH-TYPE TRANSCRIPTIONAL REGULATOR BSDA"/>
    <property type="match status" value="1"/>
</dbReference>
<dbReference type="Pfam" id="PF00126">
    <property type="entry name" value="HTH_1"/>
    <property type="match status" value="1"/>
</dbReference>
<dbReference type="GO" id="GO:0003700">
    <property type="term" value="F:DNA-binding transcription factor activity"/>
    <property type="evidence" value="ECO:0007669"/>
    <property type="project" value="InterPro"/>
</dbReference>
<dbReference type="SUPFAM" id="SSF53850">
    <property type="entry name" value="Periplasmic binding protein-like II"/>
    <property type="match status" value="1"/>
</dbReference>
<organism evidence="5 6">
    <name type="scientific">Clostridium felsineum</name>
    <dbReference type="NCBI Taxonomy" id="36839"/>
    <lineage>
        <taxon>Bacteria</taxon>
        <taxon>Bacillati</taxon>
        <taxon>Bacillota</taxon>
        <taxon>Clostridia</taxon>
        <taxon>Eubacteriales</taxon>
        <taxon>Clostridiaceae</taxon>
        <taxon>Clostridium</taxon>
    </lineage>
</organism>
<dbReference type="InterPro" id="IPR036390">
    <property type="entry name" value="WH_DNA-bd_sf"/>
</dbReference>
<evidence type="ECO:0000256" key="1">
    <source>
        <dbReference type="ARBA" id="ARBA00009437"/>
    </source>
</evidence>
<keyword evidence="6" id="KW-1185">Reference proteome</keyword>
<dbReference type="FunFam" id="1.10.10.10:FF:000001">
    <property type="entry name" value="LysR family transcriptional regulator"/>
    <property type="match status" value="1"/>
</dbReference>
<dbReference type="PANTHER" id="PTHR30419">
    <property type="entry name" value="HTH-TYPE TRANSCRIPTIONAL REGULATOR YBHD"/>
    <property type="match status" value="1"/>
</dbReference>
<keyword evidence="3" id="KW-0238">DNA-binding</keyword>
<dbReference type="PRINTS" id="PR00039">
    <property type="entry name" value="HTHLYSR"/>
</dbReference>
<dbReference type="Gene3D" id="3.40.190.290">
    <property type="match status" value="1"/>
</dbReference>
<evidence type="ECO:0000256" key="3">
    <source>
        <dbReference type="ARBA" id="ARBA00023125"/>
    </source>
</evidence>
<dbReference type="RefSeq" id="WP_077836030.1">
    <property type="nucleotide sequence ID" value="NZ_CP096983.1"/>
</dbReference>